<evidence type="ECO:0000313" key="1">
    <source>
        <dbReference type="EMBL" id="MBC8587536.1"/>
    </source>
</evidence>
<comment type="caution">
    <text evidence="1">The sequence shown here is derived from an EMBL/GenBank/DDBJ whole genome shotgun (WGS) entry which is preliminary data.</text>
</comment>
<dbReference type="EMBL" id="JACRTG010000012">
    <property type="protein sequence ID" value="MBC8587536.1"/>
    <property type="molecule type" value="Genomic_DNA"/>
</dbReference>
<organism evidence="1 2">
    <name type="scientific">Paratissierella segnis</name>
    <dbReference type="NCBI Taxonomy" id="2763679"/>
    <lineage>
        <taxon>Bacteria</taxon>
        <taxon>Bacillati</taxon>
        <taxon>Bacillota</taxon>
        <taxon>Tissierellia</taxon>
        <taxon>Tissierellales</taxon>
        <taxon>Tissierellaceae</taxon>
        <taxon>Paratissierella</taxon>
    </lineage>
</organism>
<accession>A0A926IJK2</accession>
<name>A0A926IJK2_9FIRM</name>
<evidence type="ECO:0000313" key="2">
    <source>
        <dbReference type="Proteomes" id="UP000601171"/>
    </source>
</evidence>
<reference evidence="1" key="1">
    <citation type="submission" date="2020-08" db="EMBL/GenBank/DDBJ databases">
        <title>Genome public.</title>
        <authorList>
            <person name="Liu C."/>
            <person name="Sun Q."/>
        </authorList>
    </citation>
    <scope>NUCLEOTIDE SEQUENCE</scope>
    <source>
        <strain evidence="1">BX21</strain>
    </source>
</reference>
<dbReference type="Proteomes" id="UP000601171">
    <property type="component" value="Unassembled WGS sequence"/>
</dbReference>
<sequence length="102" mass="11959">MLSYGSIISEQRKKLNDNTRRYKKERSNGEDLLMKVNIDWLGDSFEVLERSSGTAMLDYSEVVLATYRPKRKIKSNLALVEVKFDGFLMYKNIIKINEYEIV</sequence>
<protein>
    <submittedName>
        <fullName evidence="1">Uncharacterized protein</fullName>
    </submittedName>
</protein>
<dbReference type="AlphaFoldDB" id="A0A926IJK2"/>
<keyword evidence="2" id="KW-1185">Reference proteome</keyword>
<proteinExistence type="predicted"/>
<gene>
    <name evidence="1" type="ORF">H8707_04685</name>
</gene>